<proteinExistence type="predicted"/>
<sequence length="148" mass="17282">MNTKHLYLRFFLSRTLLNEKRVKIIKKTREVSCHFHGRELGQGKWGKPRKKIVEPATTTRYRTAMVDKGRNPFRPHDFRAQETTQGTRVLPRSISDVLDGFDVDSCQRLKEKKSWWGQGFPEVPYLACEAPLSPSPKLQARTFDCRTF</sequence>
<organism evidence="1 2">
    <name type="scientific">Thelephora ganbajun</name>
    <name type="common">Ganba fungus</name>
    <dbReference type="NCBI Taxonomy" id="370292"/>
    <lineage>
        <taxon>Eukaryota</taxon>
        <taxon>Fungi</taxon>
        <taxon>Dikarya</taxon>
        <taxon>Basidiomycota</taxon>
        <taxon>Agaricomycotina</taxon>
        <taxon>Agaricomycetes</taxon>
        <taxon>Thelephorales</taxon>
        <taxon>Thelephoraceae</taxon>
        <taxon>Thelephora</taxon>
    </lineage>
</organism>
<accession>A0ACB6Z3Q9</accession>
<evidence type="ECO:0000313" key="2">
    <source>
        <dbReference type="Proteomes" id="UP000886501"/>
    </source>
</evidence>
<evidence type="ECO:0000313" key="1">
    <source>
        <dbReference type="EMBL" id="KAF9644010.1"/>
    </source>
</evidence>
<protein>
    <submittedName>
        <fullName evidence="1">Uncharacterized protein</fullName>
    </submittedName>
</protein>
<keyword evidence="2" id="KW-1185">Reference proteome</keyword>
<reference evidence="1" key="1">
    <citation type="submission" date="2019-10" db="EMBL/GenBank/DDBJ databases">
        <authorList>
            <consortium name="DOE Joint Genome Institute"/>
            <person name="Kuo A."/>
            <person name="Miyauchi S."/>
            <person name="Kiss E."/>
            <person name="Drula E."/>
            <person name="Kohler A."/>
            <person name="Sanchez-Garcia M."/>
            <person name="Andreopoulos B."/>
            <person name="Barry K.W."/>
            <person name="Bonito G."/>
            <person name="Buee M."/>
            <person name="Carver A."/>
            <person name="Chen C."/>
            <person name="Cichocki N."/>
            <person name="Clum A."/>
            <person name="Culley D."/>
            <person name="Crous P.W."/>
            <person name="Fauchery L."/>
            <person name="Girlanda M."/>
            <person name="Hayes R."/>
            <person name="Keri Z."/>
            <person name="Labutti K."/>
            <person name="Lipzen A."/>
            <person name="Lombard V."/>
            <person name="Magnuson J."/>
            <person name="Maillard F."/>
            <person name="Morin E."/>
            <person name="Murat C."/>
            <person name="Nolan M."/>
            <person name="Ohm R."/>
            <person name="Pangilinan J."/>
            <person name="Pereira M."/>
            <person name="Perotto S."/>
            <person name="Peter M."/>
            <person name="Riley R."/>
            <person name="Sitrit Y."/>
            <person name="Stielow B."/>
            <person name="Szollosi G."/>
            <person name="Zifcakova L."/>
            <person name="Stursova M."/>
            <person name="Spatafora J.W."/>
            <person name="Tedersoo L."/>
            <person name="Vaario L.-M."/>
            <person name="Yamada A."/>
            <person name="Yan M."/>
            <person name="Wang P."/>
            <person name="Xu J."/>
            <person name="Bruns T."/>
            <person name="Baldrian P."/>
            <person name="Vilgalys R."/>
            <person name="Henrissat B."/>
            <person name="Grigoriev I.V."/>
            <person name="Hibbett D."/>
            <person name="Nagy L.G."/>
            <person name="Martin F.M."/>
        </authorList>
    </citation>
    <scope>NUCLEOTIDE SEQUENCE</scope>
    <source>
        <strain evidence="1">P2</strain>
    </source>
</reference>
<reference evidence="1" key="2">
    <citation type="journal article" date="2020" name="Nat. Commun.">
        <title>Large-scale genome sequencing of mycorrhizal fungi provides insights into the early evolution of symbiotic traits.</title>
        <authorList>
            <person name="Miyauchi S."/>
            <person name="Kiss E."/>
            <person name="Kuo A."/>
            <person name="Drula E."/>
            <person name="Kohler A."/>
            <person name="Sanchez-Garcia M."/>
            <person name="Morin E."/>
            <person name="Andreopoulos B."/>
            <person name="Barry K.W."/>
            <person name="Bonito G."/>
            <person name="Buee M."/>
            <person name="Carver A."/>
            <person name="Chen C."/>
            <person name="Cichocki N."/>
            <person name="Clum A."/>
            <person name="Culley D."/>
            <person name="Crous P.W."/>
            <person name="Fauchery L."/>
            <person name="Girlanda M."/>
            <person name="Hayes R.D."/>
            <person name="Keri Z."/>
            <person name="LaButti K."/>
            <person name="Lipzen A."/>
            <person name="Lombard V."/>
            <person name="Magnuson J."/>
            <person name="Maillard F."/>
            <person name="Murat C."/>
            <person name="Nolan M."/>
            <person name="Ohm R.A."/>
            <person name="Pangilinan J."/>
            <person name="Pereira M.F."/>
            <person name="Perotto S."/>
            <person name="Peter M."/>
            <person name="Pfister S."/>
            <person name="Riley R."/>
            <person name="Sitrit Y."/>
            <person name="Stielow J.B."/>
            <person name="Szollosi G."/>
            <person name="Zifcakova L."/>
            <person name="Stursova M."/>
            <person name="Spatafora J.W."/>
            <person name="Tedersoo L."/>
            <person name="Vaario L.M."/>
            <person name="Yamada A."/>
            <person name="Yan M."/>
            <person name="Wang P."/>
            <person name="Xu J."/>
            <person name="Bruns T."/>
            <person name="Baldrian P."/>
            <person name="Vilgalys R."/>
            <person name="Dunand C."/>
            <person name="Henrissat B."/>
            <person name="Grigoriev I.V."/>
            <person name="Hibbett D."/>
            <person name="Nagy L.G."/>
            <person name="Martin F.M."/>
        </authorList>
    </citation>
    <scope>NUCLEOTIDE SEQUENCE</scope>
    <source>
        <strain evidence="1">P2</strain>
    </source>
</reference>
<dbReference type="EMBL" id="MU118167">
    <property type="protein sequence ID" value="KAF9644010.1"/>
    <property type="molecule type" value="Genomic_DNA"/>
</dbReference>
<dbReference type="Proteomes" id="UP000886501">
    <property type="component" value="Unassembled WGS sequence"/>
</dbReference>
<comment type="caution">
    <text evidence="1">The sequence shown here is derived from an EMBL/GenBank/DDBJ whole genome shotgun (WGS) entry which is preliminary data.</text>
</comment>
<name>A0ACB6Z3Q9_THEGA</name>
<gene>
    <name evidence="1" type="ORF">BDM02DRAFT_1245410</name>
</gene>